<dbReference type="Proteomes" id="UP000296455">
    <property type="component" value="Segment"/>
</dbReference>
<evidence type="ECO:0000313" key="1">
    <source>
        <dbReference type="EMBL" id="QBX06521.1"/>
    </source>
</evidence>
<organism evidence="1 2">
    <name type="scientific">Burkholderia phage BcepSaruman</name>
    <dbReference type="NCBI Taxonomy" id="2530032"/>
    <lineage>
        <taxon>Viruses</taxon>
        <taxon>Duplodnaviria</taxon>
        <taxon>Heunggongvirae</taxon>
        <taxon>Uroviricota</taxon>
        <taxon>Caudoviricetes</taxon>
        <taxon>Sarumanvirus</taxon>
        <taxon>Sarumanvirus bcepsaruman</taxon>
    </lineage>
</organism>
<dbReference type="EMBL" id="MK552140">
    <property type="protein sequence ID" value="QBX06521.1"/>
    <property type="molecule type" value="Genomic_DNA"/>
</dbReference>
<protein>
    <submittedName>
        <fullName evidence="1">Uncharacterized protein</fullName>
    </submittedName>
</protein>
<proteinExistence type="predicted"/>
<sequence length="100" mass="10995">MSGGKKAQARKFAGVNQENIKFTKAPREPEALSQKGYGTVFSTRLDNSPEDLYMLVDGNGYIDGEGTADLFCVRIVNGVVIGLPYSTLVYDRALDFNIRD</sequence>
<evidence type="ECO:0000313" key="2">
    <source>
        <dbReference type="Proteomes" id="UP000296455"/>
    </source>
</evidence>
<reference evidence="1 2" key="1">
    <citation type="submission" date="2019-02" db="EMBL/GenBank/DDBJ databases">
        <title>Complete genome sequence of Burkholderia cenocepacia phage BcepSaruman.</title>
        <authorList>
            <person name="Park K."/>
            <person name="Liu M."/>
            <person name="Gill J."/>
        </authorList>
    </citation>
    <scope>NUCLEOTIDE SEQUENCE [LARGE SCALE GENOMIC DNA]</scope>
</reference>
<name>A0A4D5ZCJ9_9CAUD</name>
<accession>A0A4D5ZCJ9</accession>
<gene>
    <name evidence="1" type="ORF">BcepSaruman_108</name>
</gene>
<keyword evidence="2" id="KW-1185">Reference proteome</keyword>